<proteinExistence type="inferred from homology"/>
<comment type="pathway">
    <text evidence="12">Steroid hormone biosynthesis; dafachronic acid biosynthesis.</text>
</comment>
<dbReference type="GO" id="GO:0170056">
    <property type="term" value="F:cholesterol 7-desaturase [NAD(P)H] activity"/>
    <property type="evidence" value="ECO:0007669"/>
    <property type="project" value="UniProtKB-EC"/>
</dbReference>
<evidence type="ECO:0000256" key="1">
    <source>
        <dbReference type="ARBA" id="ARBA00001962"/>
    </source>
</evidence>
<evidence type="ECO:0000256" key="12">
    <source>
        <dbReference type="ARBA" id="ARBA00025712"/>
    </source>
</evidence>
<dbReference type="PANTHER" id="PTHR21266:SF32">
    <property type="entry name" value="CHOLESTEROL 7-DESATURASE NVD"/>
    <property type="match status" value="1"/>
</dbReference>
<keyword evidence="7" id="KW-1133">Transmembrane helix</keyword>
<protein>
    <recommendedName>
        <fullName evidence="14">cholesterol 7-desaturase</fullName>
        <ecNumber evidence="14">1.14.19.21</ecNumber>
    </recommendedName>
</protein>
<accession>A0A6J6LMW2</accession>
<dbReference type="PANTHER" id="PTHR21266">
    <property type="entry name" value="IRON-SULFUR DOMAIN CONTAINING PROTEIN"/>
    <property type="match status" value="1"/>
</dbReference>
<evidence type="ECO:0000256" key="3">
    <source>
        <dbReference type="ARBA" id="ARBA00004972"/>
    </source>
</evidence>
<evidence type="ECO:0000256" key="11">
    <source>
        <dbReference type="ARBA" id="ARBA00023136"/>
    </source>
</evidence>
<keyword evidence="11" id="KW-0472">Membrane</keyword>
<dbReference type="GO" id="GO:0016020">
    <property type="term" value="C:membrane"/>
    <property type="evidence" value="ECO:0007669"/>
    <property type="project" value="UniProtKB-SubCell"/>
</dbReference>
<keyword evidence="4" id="KW-0812">Transmembrane</keyword>
<dbReference type="InterPro" id="IPR050584">
    <property type="entry name" value="Cholesterol_7-desaturase"/>
</dbReference>
<evidence type="ECO:0000256" key="5">
    <source>
        <dbReference type="ARBA" id="ARBA00022714"/>
    </source>
</evidence>
<dbReference type="GO" id="GO:0005737">
    <property type="term" value="C:cytoplasm"/>
    <property type="evidence" value="ECO:0007669"/>
    <property type="project" value="TreeGrafter"/>
</dbReference>
<gene>
    <name evidence="18" type="ORF">UFOPK2242_01021</name>
</gene>
<evidence type="ECO:0000256" key="6">
    <source>
        <dbReference type="ARBA" id="ARBA00022723"/>
    </source>
</evidence>
<reference evidence="18" key="1">
    <citation type="submission" date="2020-05" db="EMBL/GenBank/DDBJ databases">
        <authorList>
            <person name="Chiriac C."/>
            <person name="Salcher M."/>
            <person name="Ghai R."/>
            <person name="Kavagutti S V."/>
        </authorList>
    </citation>
    <scope>NUCLEOTIDE SEQUENCE</scope>
</reference>
<evidence type="ECO:0000256" key="4">
    <source>
        <dbReference type="ARBA" id="ARBA00022692"/>
    </source>
</evidence>
<dbReference type="EC" id="1.14.19.21" evidence="14"/>
<dbReference type="CDD" id="cd03469">
    <property type="entry name" value="Rieske_RO_Alpha_N"/>
    <property type="match status" value="1"/>
</dbReference>
<sequence>MSRFPFPHPYGWFQVAYPDDLEPGGVKALQYWSADLVLWRDEAGEYHLQDAFCPHLGAHLGKGGQVSDGAITCPFHGWRFDGGGTCLEIPYSEKVNRKARLRTYPVVVRNGFVLAWRHPDPEIAPMWEVEEIEEIGDAGWSEYYSSEYVIKTVPQEMMENSADPAHFLYVHGTETVAEVEKYDTDGPCSVMLSKQSYVTPRGTTWGRIDVYNYGPGFSKVWFSGIVDAINIATTTPIDDETCIVRFNFTVRKFEDEALTSTVASAFVKEINKQVVEDTPIWENKVFLPVPALADTDGPILKFRKWYSQFYAEPMKEFSGS</sequence>
<keyword evidence="10" id="KW-0411">Iron-sulfur</keyword>
<dbReference type="AlphaFoldDB" id="A0A6J6LMW2"/>
<keyword evidence="9" id="KW-0408">Iron</keyword>
<evidence type="ECO:0000256" key="9">
    <source>
        <dbReference type="ARBA" id="ARBA00023004"/>
    </source>
</evidence>
<keyword evidence="6" id="KW-0479">Metal-binding</keyword>
<evidence type="ECO:0000256" key="16">
    <source>
        <dbReference type="ARBA" id="ARBA00049548"/>
    </source>
</evidence>
<evidence type="ECO:0000313" key="18">
    <source>
        <dbReference type="EMBL" id="CAB4661874.1"/>
    </source>
</evidence>
<name>A0A6J6LMW2_9ZZZZ</name>
<comment type="similarity">
    <text evidence="13">Belongs to the cholesterol 7-desaturase family.</text>
</comment>
<evidence type="ECO:0000256" key="8">
    <source>
        <dbReference type="ARBA" id="ARBA00023002"/>
    </source>
</evidence>
<keyword evidence="8" id="KW-0560">Oxidoreductase</keyword>
<evidence type="ECO:0000256" key="2">
    <source>
        <dbReference type="ARBA" id="ARBA00004370"/>
    </source>
</evidence>
<keyword evidence="5" id="KW-0001">2Fe-2S</keyword>
<evidence type="ECO:0000256" key="15">
    <source>
        <dbReference type="ARBA" id="ARBA00047853"/>
    </source>
</evidence>
<evidence type="ECO:0000256" key="10">
    <source>
        <dbReference type="ARBA" id="ARBA00023014"/>
    </source>
</evidence>
<dbReference type="GO" id="GO:0008203">
    <property type="term" value="P:cholesterol metabolic process"/>
    <property type="evidence" value="ECO:0007669"/>
    <property type="project" value="InterPro"/>
</dbReference>
<dbReference type="Gene3D" id="2.102.10.10">
    <property type="entry name" value="Rieske [2Fe-2S] iron-sulphur domain"/>
    <property type="match status" value="1"/>
</dbReference>
<dbReference type="SUPFAM" id="SSF55961">
    <property type="entry name" value="Bet v1-like"/>
    <property type="match status" value="1"/>
</dbReference>
<dbReference type="PROSITE" id="PS51296">
    <property type="entry name" value="RIESKE"/>
    <property type="match status" value="1"/>
</dbReference>
<comment type="cofactor">
    <cofactor evidence="1">
        <name>Fe cation</name>
        <dbReference type="ChEBI" id="CHEBI:24875"/>
    </cofactor>
</comment>
<evidence type="ECO:0000256" key="14">
    <source>
        <dbReference type="ARBA" id="ARBA00026095"/>
    </source>
</evidence>
<evidence type="ECO:0000259" key="17">
    <source>
        <dbReference type="PROSITE" id="PS51296"/>
    </source>
</evidence>
<dbReference type="Pfam" id="PF00355">
    <property type="entry name" value="Rieske"/>
    <property type="match status" value="1"/>
</dbReference>
<dbReference type="InterPro" id="IPR045605">
    <property type="entry name" value="KshA-like_C"/>
</dbReference>
<dbReference type="Pfam" id="PF19298">
    <property type="entry name" value="KshA_C"/>
    <property type="match status" value="1"/>
</dbReference>
<comment type="catalytic activity">
    <reaction evidence="16">
        <text>cholesterol + NADPH + O2 + H(+) = 7-dehydrocholesterol + NADP(+) + 2 H2O</text>
        <dbReference type="Rhea" id="RHEA:45024"/>
        <dbReference type="ChEBI" id="CHEBI:15377"/>
        <dbReference type="ChEBI" id="CHEBI:15378"/>
        <dbReference type="ChEBI" id="CHEBI:15379"/>
        <dbReference type="ChEBI" id="CHEBI:16113"/>
        <dbReference type="ChEBI" id="CHEBI:17759"/>
        <dbReference type="ChEBI" id="CHEBI:57783"/>
        <dbReference type="ChEBI" id="CHEBI:58349"/>
        <dbReference type="EC" id="1.14.19.21"/>
    </reaction>
    <physiologicalReaction direction="left-to-right" evidence="16">
        <dbReference type="Rhea" id="RHEA:45025"/>
    </physiologicalReaction>
</comment>
<comment type="subcellular location">
    <subcellularLocation>
        <location evidence="2">Membrane</location>
    </subcellularLocation>
</comment>
<dbReference type="InterPro" id="IPR017941">
    <property type="entry name" value="Rieske_2Fe-2S"/>
</dbReference>
<comment type="catalytic activity">
    <reaction evidence="15">
        <text>cholesterol + NADH + O2 + H(+) = 7-dehydrocholesterol + NAD(+) + 2 H2O</text>
        <dbReference type="Rhea" id="RHEA:51644"/>
        <dbReference type="ChEBI" id="CHEBI:15377"/>
        <dbReference type="ChEBI" id="CHEBI:15378"/>
        <dbReference type="ChEBI" id="CHEBI:15379"/>
        <dbReference type="ChEBI" id="CHEBI:16113"/>
        <dbReference type="ChEBI" id="CHEBI:17759"/>
        <dbReference type="ChEBI" id="CHEBI:57540"/>
        <dbReference type="ChEBI" id="CHEBI:57945"/>
        <dbReference type="EC" id="1.14.19.21"/>
    </reaction>
    <physiologicalReaction direction="left-to-right" evidence="15">
        <dbReference type="Rhea" id="RHEA:51645"/>
    </physiologicalReaction>
</comment>
<dbReference type="GO" id="GO:0046872">
    <property type="term" value="F:metal ion binding"/>
    <property type="evidence" value="ECO:0007669"/>
    <property type="project" value="UniProtKB-KW"/>
</dbReference>
<feature type="domain" description="Rieske" evidence="17">
    <location>
        <begin position="13"/>
        <end position="115"/>
    </location>
</feature>
<evidence type="ECO:0000256" key="13">
    <source>
        <dbReference type="ARBA" id="ARBA00025729"/>
    </source>
</evidence>
<organism evidence="18">
    <name type="scientific">freshwater metagenome</name>
    <dbReference type="NCBI Taxonomy" id="449393"/>
    <lineage>
        <taxon>unclassified sequences</taxon>
        <taxon>metagenomes</taxon>
        <taxon>ecological metagenomes</taxon>
    </lineage>
</organism>
<comment type="pathway">
    <text evidence="3">Hormone biosynthesis.</text>
</comment>
<dbReference type="InterPro" id="IPR036922">
    <property type="entry name" value="Rieske_2Fe-2S_sf"/>
</dbReference>
<evidence type="ECO:0000256" key="7">
    <source>
        <dbReference type="ARBA" id="ARBA00022989"/>
    </source>
</evidence>
<dbReference type="Gene3D" id="3.90.380.10">
    <property type="entry name" value="Naphthalene 1,2-dioxygenase Alpha Subunit, Chain A, domain 1"/>
    <property type="match status" value="1"/>
</dbReference>
<dbReference type="SUPFAM" id="SSF50022">
    <property type="entry name" value="ISP domain"/>
    <property type="match status" value="1"/>
</dbReference>
<dbReference type="GO" id="GO:0051537">
    <property type="term" value="F:2 iron, 2 sulfur cluster binding"/>
    <property type="evidence" value="ECO:0007669"/>
    <property type="project" value="UniProtKB-KW"/>
</dbReference>
<dbReference type="EMBL" id="CAEZWM010000128">
    <property type="protein sequence ID" value="CAB4661874.1"/>
    <property type="molecule type" value="Genomic_DNA"/>
</dbReference>